<dbReference type="WBParaSite" id="MBELARI_LOCUS7751">
    <property type="protein sequence ID" value="MBELARI_LOCUS7751"/>
    <property type="gene ID" value="MBELARI_LOCUS7751"/>
</dbReference>
<feature type="region of interest" description="Disordered" evidence="1">
    <location>
        <begin position="349"/>
        <end position="400"/>
    </location>
</feature>
<feature type="region of interest" description="Disordered" evidence="1">
    <location>
        <begin position="449"/>
        <end position="474"/>
    </location>
</feature>
<accession>A0AAF3JB65</accession>
<keyword evidence="2" id="KW-0812">Transmembrane</keyword>
<evidence type="ECO:0000256" key="1">
    <source>
        <dbReference type="SAM" id="MobiDB-lite"/>
    </source>
</evidence>
<reference evidence="4" key="1">
    <citation type="submission" date="2024-02" db="UniProtKB">
        <authorList>
            <consortium name="WormBaseParasite"/>
        </authorList>
    </citation>
    <scope>IDENTIFICATION</scope>
</reference>
<keyword evidence="3" id="KW-1185">Reference proteome</keyword>
<sequence>MDDSFCVNDLELTLLLWRLYAPKFDNRTFIRDEELKAVKSLEENINYHENWRIDEQTCKEELSKIIHNEKILSFLKSCQDEKSPKKIKLKDLQLAFSQEAFEKFSKRRPNGEKTSHLPFSKLSIRCAAERERCWIDETFGIDIESIPFPKNKRIDKDVSRELELLCGILSAALDQRDVWSACRLLQTIAPKSLPKLRKLATEKKMNIIQTLFSCTSNAEVEGSSCEDFSSDDAAILQALDRTVDQIQEHAHSATTSKYAVSQAIHCASQFAQRLDDFRNSSGRIKAAARALNSQLTIVEKLHENLKDQVNNGYQEPSKYITSVHTLVRSLFDRIYASEAIEIFQDTMTPAFKTPGSSSKKTPQAKQTQKSATTSEVVKESEQEKTPTSRHTLGLFLNNSTPTPIRTTVEALMDPLLDIEDDESESEGNKTIEEDNEKIKKKEFKRLNKRKSLNETPEARPAKAIRRRENEKTTKKALPTNQRTLLSFFMILLSISLFIPICPQILLPYGGLPVLQMKNLLLLSYYLPTSQSTGALVIFLKKLDDQIRQASKKSTDYVVQGSEDALRHVAAGSGYFDNPHKVRKHPIVFTGIAAIANKTIHQEANNALRKINSATNDALARINYGKNMAIRTLQDTISPYDVHHKMNVVVGRLQRDIEKCGDHLLDALKHFAITIDELIMKFDETGAL</sequence>
<protein>
    <submittedName>
        <fullName evidence="4">Uncharacterized protein</fullName>
    </submittedName>
</protein>
<proteinExistence type="predicted"/>
<feature type="transmembrane region" description="Helical" evidence="2">
    <location>
        <begin position="518"/>
        <end position="539"/>
    </location>
</feature>
<keyword evidence="2" id="KW-1133">Transmembrane helix</keyword>
<feature type="compositionally biased region" description="Basic and acidic residues" evidence="1">
    <location>
        <begin position="376"/>
        <end position="386"/>
    </location>
</feature>
<keyword evidence="2" id="KW-0472">Membrane</keyword>
<evidence type="ECO:0000313" key="3">
    <source>
        <dbReference type="Proteomes" id="UP000887575"/>
    </source>
</evidence>
<feature type="compositionally biased region" description="Polar residues" evidence="1">
    <location>
        <begin position="354"/>
        <end position="375"/>
    </location>
</feature>
<evidence type="ECO:0000256" key="2">
    <source>
        <dbReference type="SAM" id="Phobius"/>
    </source>
</evidence>
<name>A0AAF3JB65_9BILA</name>
<dbReference type="AlphaFoldDB" id="A0AAF3JB65"/>
<evidence type="ECO:0000313" key="4">
    <source>
        <dbReference type="WBParaSite" id="MBELARI_LOCUS7751"/>
    </source>
</evidence>
<dbReference type="Proteomes" id="UP000887575">
    <property type="component" value="Unassembled WGS sequence"/>
</dbReference>
<feature type="transmembrane region" description="Helical" evidence="2">
    <location>
        <begin position="484"/>
        <end position="506"/>
    </location>
</feature>
<organism evidence="3 4">
    <name type="scientific">Mesorhabditis belari</name>
    <dbReference type="NCBI Taxonomy" id="2138241"/>
    <lineage>
        <taxon>Eukaryota</taxon>
        <taxon>Metazoa</taxon>
        <taxon>Ecdysozoa</taxon>
        <taxon>Nematoda</taxon>
        <taxon>Chromadorea</taxon>
        <taxon>Rhabditida</taxon>
        <taxon>Rhabditina</taxon>
        <taxon>Rhabditomorpha</taxon>
        <taxon>Rhabditoidea</taxon>
        <taxon>Rhabditidae</taxon>
        <taxon>Mesorhabditinae</taxon>
        <taxon>Mesorhabditis</taxon>
    </lineage>
</organism>
<feature type="compositionally biased region" description="Basic and acidic residues" evidence="1">
    <location>
        <begin position="456"/>
        <end position="473"/>
    </location>
</feature>